<dbReference type="PANTHER" id="PTHR35788:SF1">
    <property type="entry name" value="EXPORTED PROTEIN"/>
    <property type="match status" value="1"/>
</dbReference>
<organism evidence="1 2">
    <name type="scientific">Virgibacillus tibetensis</name>
    <dbReference type="NCBI Taxonomy" id="3042313"/>
    <lineage>
        <taxon>Bacteria</taxon>
        <taxon>Bacillati</taxon>
        <taxon>Bacillota</taxon>
        <taxon>Bacilli</taxon>
        <taxon>Bacillales</taxon>
        <taxon>Bacillaceae</taxon>
        <taxon>Virgibacillus</taxon>
    </lineage>
</organism>
<evidence type="ECO:0000313" key="1">
    <source>
        <dbReference type="EMBL" id="MEC5425155.1"/>
    </source>
</evidence>
<dbReference type="InterPro" id="IPR052913">
    <property type="entry name" value="Glycopeptide_resist_protein"/>
</dbReference>
<proteinExistence type="predicted"/>
<evidence type="ECO:0000313" key="2">
    <source>
        <dbReference type="Proteomes" id="UP001335737"/>
    </source>
</evidence>
<reference evidence="1 2" key="1">
    <citation type="journal article" date="2024" name="Int. J. Syst. Evol. Microbiol.">
        <title>Virgibacillus tibetensis sp. nov., isolated from salt lake on the Tibetan Plateau of China.</title>
        <authorList>
            <person name="Phurbu D."/>
            <person name="Liu Z.-X."/>
            <person name="Wang R."/>
            <person name="Zheng Y.-Y."/>
            <person name="Liu H.-C."/>
            <person name="Zhou Y.-G."/>
            <person name="Yu Y.-J."/>
            <person name="Li A.-H."/>
        </authorList>
    </citation>
    <scope>NUCLEOTIDE SEQUENCE [LARGE SCALE GENOMIC DNA]</scope>
    <source>
        <strain evidence="1 2">C22-A2</strain>
    </source>
</reference>
<dbReference type="PANTHER" id="PTHR35788">
    <property type="entry name" value="EXPORTED PROTEIN-RELATED"/>
    <property type="match status" value="1"/>
</dbReference>
<name>A0ABU6KIV9_9BACI</name>
<accession>A0ABU6KIV9</accession>
<keyword evidence="2" id="KW-1185">Reference proteome</keyword>
<sequence length="286" mass="32939">MIILLIIIVIFPLQHVLANSVQEEENTIWLDKLEVDRYSLNYLDHLFIDEIRLDNLIRTLKDKVHKEPENAKLNKSGEIIPEKLGVTLDIDKFTILFRKTFYQEDAKGLQAPLMNTYPRIDRALLEEIYEKELGSYVTHFKKSNEERSHNIYLATKAINNYVIFPGEVFSFNDVVGERTKERGYKRAPVIVKGELAEDIGGGICQVSSTLFNAVDLRGIQIVERYAHSRSVPYVPEGRDATVSWWGPDFVFRNMYNQPLLIRANSDNGKMLIQLYTSASAEYFTGK</sequence>
<gene>
    <name evidence="1" type="ORF">QGM71_16840</name>
</gene>
<dbReference type="EMBL" id="JARZFX010000011">
    <property type="protein sequence ID" value="MEC5425155.1"/>
    <property type="molecule type" value="Genomic_DNA"/>
</dbReference>
<dbReference type="InterPro" id="IPR007391">
    <property type="entry name" value="Vancomycin_resist_VanW"/>
</dbReference>
<comment type="caution">
    <text evidence="1">The sequence shown here is derived from an EMBL/GenBank/DDBJ whole genome shotgun (WGS) entry which is preliminary data.</text>
</comment>
<dbReference type="RefSeq" id="WP_327608784.1">
    <property type="nucleotide sequence ID" value="NZ_JARZFX010000011.1"/>
</dbReference>
<dbReference type="Pfam" id="PF04294">
    <property type="entry name" value="VanW"/>
    <property type="match status" value="1"/>
</dbReference>
<dbReference type="Proteomes" id="UP001335737">
    <property type="component" value="Unassembled WGS sequence"/>
</dbReference>
<protein>
    <submittedName>
        <fullName evidence="1">VanW family protein</fullName>
    </submittedName>
</protein>